<sequence>MGCATPLLISSGLSHYLSNVGFLFATFSPTQSCDALVTNGTLCGSAYPIPSEHLGRHRNQVWVSSDTTCHKTITLSPKVWSDGVCSATPYKLRTFRSLIRCEILIDDTRLADGDGSGPPGPRFIHIFWTWTHTSSKFVGSEKMGTKLRSYKSDELTAPDYFSR</sequence>
<name>A0A9Q1K534_9CARY</name>
<evidence type="ECO:0000313" key="2">
    <source>
        <dbReference type="Proteomes" id="UP001153076"/>
    </source>
</evidence>
<reference evidence="1" key="1">
    <citation type="submission" date="2022-04" db="EMBL/GenBank/DDBJ databases">
        <title>Carnegiea gigantea Genome sequencing and assembly v2.</title>
        <authorList>
            <person name="Copetti D."/>
            <person name="Sanderson M.J."/>
            <person name="Burquez A."/>
            <person name="Wojciechowski M.F."/>
        </authorList>
    </citation>
    <scope>NUCLEOTIDE SEQUENCE</scope>
    <source>
        <strain evidence="1">SGP5-SGP5p</strain>
        <tissue evidence="1">Aerial part</tissue>
    </source>
</reference>
<proteinExistence type="predicted"/>
<organism evidence="1 2">
    <name type="scientific">Carnegiea gigantea</name>
    <dbReference type="NCBI Taxonomy" id="171969"/>
    <lineage>
        <taxon>Eukaryota</taxon>
        <taxon>Viridiplantae</taxon>
        <taxon>Streptophyta</taxon>
        <taxon>Embryophyta</taxon>
        <taxon>Tracheophyta</taxon>
        <taxon>Spermatophyta</taxon>
        <taxon>Magnoliopsida</taxon>
        <taxon>eudicotyledons</taxon>
        <taxon>Gunneridae</taxon>
        <taxon>Pentapetalae</taxon>
        <taxon>Caryophyllales</taxon>
        <taxon>Cactineae</taxon>
        <taxon>Cactaceae</taxon>
        <taxon>Cactoideae</taxon>
        <taxon>Echinocereeae</taxon>
        <taxon>Carnegiea</taxon>
    </lineage>
</organism>
<dbReference type="AlphaFoldDB" id="A0A9Q1K534"/>
<dbReference type="EMBL" id="JAKOGI010000300">
    <property type="protein sequence ID" value="KAJ8437426.1"/>
    <property type="molecule type" value="Genomic_DNA"/>
</dbReference>
<evidence type="ECO:0000313" key="1">
    <source>
        <dbReference type="EMBL" id="KAJ8437426.1"/>
    </source>
</evidence>
<dbReference type="Proteomes" id="UP001153076">
    <property type="component" value="Unassembled WGS sequence"/>
</dbReference>
<accession>A0A9Q1K534</accession>
<protein>
    <submittedName>
        <fullName evidence="1">Uncharacterized protein</fullName>
    </submittedName>
</protein>
<comment type="caution">
    <text evidence="1">The sequence shown here is derived from an EMBL/GenBank/DDBJ whole genome shotgun (WGS) entry which is preliminary data.</text>
</comment>
<keyword evidence="2" id="KW-1185">Reference proteome</keyword>
<gene>
    <name evidence="1" type="ORF">Cgig2_031947</name>
</gene>